<dbReference type="Proteomes" id="UP000308549">
    <property type="component" value="Unassembled WGS sequence"/>
</dbReference>
<proteinExistence type="predicted"/>
<accession>A0A4U0TYS3</accession>
<evidence type="ECO:0000256" key="1">
    <source>
        <dbReference type="SAM" id="Coils"/>
    </source>
</evidence>
<sequence length="179" mass="19987">MAEIPVLKFKLDKTARTFGGNSSGDALHRTNPSMSERFFCTEEKRVLIFADGTFAVIHVNESAAAGYLKFSANPMSKAKLRQAQEQAAQLTMAEKKMAEVERMEEKIAMQEKMAKEEKTAQEKKMAKEGECAVVAPVTACETLVTSFDEGGISSTRWCKRRAGPRVRSRRKTGKWSDTR</sequence>
<keyword evidence="1" id="KW-0175">Coiled coil</keyword>
<dbReference type="OrthoDB" id="3908623at2759"/>
<keyword evidence="4" id="KW-1185">Reference proteome</keyword>
<evidence type="ECO:0000313" key="3">
    <source>
        <dbReference type="EMBL" id="TKA27628.1"/>
    </source>
</evidence>
<evidence type="ECO:0000313" key="4">
    <source>
        <dbReference type="Proteomes" id="UP000308549"/>
    </source>
</evidence>
<comment type="caution">
    <text evidence="3">The sequence shown here is derived from an EMBL/GenBank/DDBJ whole genome shotgun (WGS) entry which is preliminary data.</text>
</comment>
<feature type="region of interest" description="Disordered" evidence="2">
    <location>
        <begin position="159"/>
        <end position="179"/>
    </location>
</feature>
<evidence type="ECO:0000256" key="2">
    <source>
        <dbReference type="SAM" id="MobiDB-lite"/>
    </source>
</evidence>
<protein>
    <submittedName>
        <fullName evidence="3">Uncharacterized protein</fullName>
    </submittedName>
</protein>
<name>A0A4U0TYS3_9PEZI</name>
<dbReference type="EMBL" id="NAJL01000022">
    <property type="protein sequence ID" value="TKA27628.1"/>
    <property type="molecule type" value="Genomic_DNA"/>
</dbReference>
<dbReference type="AlphaFoldDB" id="A0A4U0TYS3"/>
<gene>
    <name evidence="3" type="ORF">B0A50_04460</name>
</gene>
<feature type="compositionally biased region" description="Basic residues" evidence="2">
    <location>
        <begin position="159"/>
        <end position="173"/>
    </location>
</feature>
<organism evidence="3 4">
    <name type="scientific">Salinomyces thailandicus</name>
    <dbReference type="NCBI Taxonomy" id="706561"/>
    <lineage>
        <taxon>Eukaryota</taxon>
        <taxon>Fungi</taxon>
        <taxon>Dikarya</taxon>
        <taxon>Ascomycota</taxon>
        <taxon>Pezizomycotina</taxon>
        <taxon>Dothideomycetes</taxon>
        <taxon>Dothideomycetidae</taxon>
        <taxon>Mycosphaerellales</taxon>
        <taxon>Teratosphaeriaceae</taxon>
        <taxon>Salinomyces</taxon>
    </lineage>
</organism>
<feature type="coiled-coil region" evidence="1">
    <location>
        <begin position="83"/>
        <end position="120"/>
    </location>
</feature>
<reference evidence="3 4" key="1">
    <citation type="submission" date="2017-03" db="EMBL/GenBank/DDBJ databases">
        <title>Genomes of endolithic fungi from Antarctica.</title>
        <authorList>
            <person name="Coleine C."/>
            <person name="Masonjones S."/>
            <person name="Stajich J.E."/>
        </authorList>
    </citation>
    <scope>NUCLEOTIDE SEQUENCE [LARGE SCALE GENOMIC DNA]</scope>
    <source>
        <strain evidence="3 4">CCFEE 6315</strain>
    </source>
</reference>